<name>A0A7C9DLX3_OPUST</name>
<dbReference type="EMBL" id="GISG01141104">
    <property type="protein sequence ID" value="MBA4645146.1"/>
    <property type="molecule type" value="Transcribed_RNA"/>
</dbReference>
<organism evidence="4">
    <name type="scientific">Opuntia streptacantha</name>
    <name type="common">Prickly pear cactus</name>
    <name type="synonym">Opuntia cardona</name>
    <dbReference type="NCBI Taxonomy" id="393608"/>
    <lineage>
        <taxon>Eukaryota</taxon>
        <taxon>Viridiplantae</taxon>
        <taxon>Streptophyta</taxon>
        <taxon>Embryophyta</taxon>
        <taxon>Tracheophyta</taxon>
        <taxon>Spermatophyta</taxon>
        <taxon>Magnoliopsida</taxon>
        <taxon>eudicotyledons</taxon>
        <taxon>Gunneridae</taxon>
        <taxon>Pentapetalae</taxon>
        <taxon>Caryophyllales</taxon>
        <taxon>Cactineae</taxon>
        <taxon>Cactaceae</taxon>
        <taxon>Opuntioideae</taxon>
        <taxon>Opuntia</taxon>
    </lineage>
</organism>
<dbReference type="Pfam" id="PF00646">
    <property type="entry name" value="F-box"/>
    <property type="match status" value="1"/>
</dbReference>
<reference evidence="4" key="1">
    <citation type="journal article" date="2013" name="J. Plant Res.">
        <title>Effect of fungi and light on seed germination of three Opuntia species from semiarid lands of central Mexico.</title>
        <authorList>
            <person name="Delgado-Sanchez P."/>
            <person name="Jimenez-Bremont J.F."/>
            <person name="Guerrero-Gonzalez Mde L."/>
            <person name="Flores J."/>
        </authorList>
    </citation>
    <scope>NUCLEOTIDE SEQUENCE</scope>
    <source>
        <tissue evidence="4">Cladode</tissue>
    </source>
</reference>
<dbReference type="PANTHER" id="PTHR31672:SF13">
    <property type="entry name" value="F-BOX PROTEIN CPR30-LIKE"/>
    <property type="match status" value="1"/>
</dbReference>
<feature type="domain" description="F-box associated beta-propeller type 1" evidence="3">
    <location>
        <begin position="122"/>
        <end position="399"/>
    </location>
</feature>
<feature type="region of interest" description="Disordered" evidence="1">
    <location>
        <begin position="1"/>
        <end position="20"/>
    </location>
</feature>
<protein>
    <submittedName>
        <fullName evidence="4">Uncharacterized protein</fullName>
    </submittedName>
</protein>
<dbReference type="InterPro" id="IPR017451">
    <property type="entry name" value="F-box-assoc_interact_dom"/>
</dbReference>
<evidence type="ECO:0000259" key="2">
    <source>
        <dbReference type="Pfam" id="PF00646"/>
    </source>
</evidence>
<dbReference type="AlphaFoldDB" id="A0A7C9DLX3"/>
<dbReference type="InterPro" id="IPR006527">
    <property type="entry name" value="F-box-assoc_dom_typ1"/>
</dbReference>
<dbReference type="InterPro" id="IPR050796">
    <property type="entry name" value="SCF_F-box_component"/>
</dbReference>
<evidence type="ECO:0000256" key="1">
    <source>
        <dbReference type="SAM" id="MobiDB-lite"/>
    </source>
</evidence>
<evidence type="ECO:0000259" key="3">
    <source>
        <dbReference type="Pfam" id="PF07734"/>
    </source>
</evidence>
<dbReference type="PANTHER" id="PTHR31672">
    <property type="entry name" value="BNACNNG10540D PROTEIN"/>
    <property type="match status" value="1"/>
</dbReference>
<accession>A0A7C9DLX3</accession>
<dbReference type="SUPFAM" id="SSF81383">
    <property type="entry name" value="F-box domain"/>
    <property type="match status" value="1"/>
</dbReference>
<dbReference type="InterPro" id="IPR036047">
    <property type="entry name" value="F-box-like_dom_sf"/>
</dbReference>
<feature type="domain" description="F-box" evidence="2">
    <location>
        <begin position="42"/>
        <end position="75"/>
    </location>
</feature>
<reference evidence="4" key="2">
    <citation type="submission" date="2020-07" db="EMBL/GenBank/DDBJ databases">
        <authorList>
            <person name="Vera ALvarez R."/>
            <person name="Arias-Moreno D.M."/>
            <person name="Jimenez-Jacinto V."/>
            <person name="Jimenez-Bremont J.F."/>
            <person name="Swaminathan K."/>
            <person name="Moose S.P."/>
            <person name="Guerrero-Gonzalez M.L."/>
            <person name="Marino-Ramirez L."/>
            <person name="Landsman D."/>
            <person name="Rodriguez-Kessler M."/>
            <person name="Delgado-Sanchez P."/>
        </authorList>
    </citation>
    <scope>NUCLEOTIDE SEQUENCE</scope>
    <source>
        <tissue evidence="4">Cladode</tissue>
    </source>
</reference>
<dbReference type="NCBIfam" id="TIGR01640">
    <property type="entry name" value="F_box_assoc_1"/>
    <property type="match status" value="1"/>
</dbReference>
<dbReference type="InterPro" id="IPR001810">
    <property type="entry name" value="F-box_dom"/>
</dbReference>
<proteinExistence type="predicted"/>
<sequence length="414" mass="46645">MKKRRVANPRASSRGESLDSDSEIRTLNQIDHPLSYIPQCLLIEEVFPRLPVKSLLRYKSLSKQWNSIISSPQFTQLHLSHSSSQIRYLLIDAQGNLHIHDNDDGLRRFEGQIQTDFNARVTEPVGSCNGLVCSAQGVRGSDYYFIWNPSTAQFRKIPSPCNIPNDSMIFRGFGYVSSIDDYKLVQAIYSDELWPDCFVMSIFSFRTGVWKHLSAPEKSNELICCRFDDACSVLHIRPGTALVNETLHWLGFAFCCGDMDSQLLAFDLVKEDITNIPPPPNVVSDLSSGDAFVSVFEECLCLCNLYKNQGLVEMWVLEEYGDWESWKKLIKVELGMGLVSSKLPNWNLFGGLEKKILVRPSGGSPHLFVDLSHDPPKMVSLPNDLYLSFAISYVESLVSPFPPLENDGTVGQLF</sequence>
<evidence type="ECO:0000313" key="4">
    <source>
        <dbReference type="EMBL" id="MBA4645146.1"/>
    </source>
</evidence>
<dbReference type="Pfam" id="PF07734">
    <property type="entry name" value="FBA_1"/>
    <property type="match status" value="1"/>
</dbReference>